<accession>A0A1H1HNI8</accession>
<evidence type="ECO:0000313" key="3">
    <source>
        <dbReference type="Proteomes" id="UP000183053"/>
    </source>
</evidence>
<evidence type="ECO:0000313" key="2">
    <source>
        <dbReference type="EMBL" id="SDR26967.1"/>
    </source>
</evidence>
<keyword evidence="1" id="KW-1133">Transmembrane helix</keyword>
<dbReference type="EMBL" id="FNLF01000002">
    <property type="protein sequence ID" value="SDR26967.1"/>
    <property type="molecule type" value="Genomic_DNA"/>
</dbReference>
<keyword evidence="1" id="KW-0812">Transmembrane</keyword>
<protein>
    <submittedName>
        <fullName evidence="2">Uncharacterized protein</fullName>
    </submittedName>
</protein>
<feature type="transmembrane region" description="Helical" evidence="1">
    <location>
        <begin position="32"/>
        <end position="50"/>
    </location>
</feature>
<feature type="transmembrane region" description="Helical" evidence="1">
    <location>
        <begin position="62"/>
        <end position="82"/>
    </location>
</feature>
<evidence type="ECO:0000256" key="1">
    <source>
        <dbReference type="SAM" id="Phobius"/>
    </source>
</evidence>
<name>A0A1H1HNI8_9ACTN</name>
<keyword evidence="1" id="KW-0472">Membrane</keyword>
<dbReference type="Proteomes" id="UP000183053">
    <property type="component" value="Unassembled WGS sequence"/>
</dbReference>
<proteinExistence type="predicted"/>
<keyword evidence="3" id="KW-1185">Reference proteome</keyword>
<dbReference type="STRING" id="47312.SAMN04489765_4407"/>
<sequence>MGSERIEGEERRYCACIRYREDVVRQAANPTWVGWLLILSGALVMASALVRDWSTWPDSRSVLPAGVALVSVCQIIVGVVTVRRDRRRRDGAAC</sequence>
<gene>
    <name evidence="2" type="ORF">SAMN04489765_4407</name>
</gene>
<organism evidence="2 3">
    <name type="scientific">Tsukamurella pulmonis</name>
    <dbReference type="NCBI Taxonomy" id="47312"/>
    <lineage>
        <taxon>Bacteria</taxon>
        <taxon>Bacillati</taxon>
        <taxon>Actinomycetota</taxon>
        <taxon>Actinomycetes</taxon>
        <taxon>Mycobacteriales</taxon>
        <taxon>Tsukamurellaceae</taxon>
        <taxon>Tsukamurella</taxon>
    </lineage>
</organism>
<dbReference type="AlphaFoldDB" id="A0A1H1HNI8"/>
<reference evidence="3" key="1">
    <citation type="submission" date="2016-10" db="EMBL/GenBank/DDBJ databases">
        <authorList>
            <person name="Varghese N."/>
            <person name="Submissions S."/>
        </authorList>
    </citation>
    <scope>NUCLEOTIDE SEQUENCE [LARGE SCALE GENOMIC DNA]</scope>
    <source>
        <strain evidence="3">DSM 44142</strain>
    </source>
</reference>